<dbReference type="PANTHER" id="PTHR47227:SF5">
    <property type="entry name" value="DNA-DIRECTED RNA POLYMERASES I, II, AND III SUBUNIT RPABC2"/>
    <property type="match status" value="1"/>
</dbReference>
<evidence type="ECO:0000313" key="3">
    <source>
        <dbReference type="EMBL" id="GAG10214.1"/>
    </source>
</evidence>
<gene>
    <name evidence="3" type="ORF">S01H1_40965</name>
</gene>
<dbReference type="AlphaFoldDB" id="X0UWI4"/>
<dbReference type="EMBL" id="BARS01025960">
    <property type="protein sequence ID" value="GAG10214.1"/>
    <property type="molecule type" value="Genomic_DNA"/>
</dbReference>
<dbReference type="InterPro" id="IPR006110">
    <property type="entry name" value="Pol_omega/Rpo6/RPB6"/>
</dbReference>
<dbReference type="HAMAP" id="MF_00192">
    <property type="entry name" value="RNApol_arch_Rpo6"/>
    <property type="match status" value="1"/>
</dbReference>
<reference evidence="3" key="1">
    <citation type="journal article" date="2014" name="Front. Microbiol.">
        <title>High frequency of phylogenetically diverse reductive dehalogenase-homologous genes in deep subseafloor sedimentary metagenomes.</title>
        <authorList>
            <person name="Kawai M."/>
            <person name="Futagami T."/>
            <person name="Toyoda A."/>
            <person name="Takaki Y."/>
            <person name="Nishi S."/>
            <person name="Hori S."/>
            <person name="Arai W."/>
            <person name="Tsubouchi T."/>
            <person name="Morono Y."/>
            <person name="Uchiyama I."/>
            <person name="Ito T."/>
            <person name="Fujiyama A."/>
            <person name="Inagaki F."/>
            <person name="Takami H."/>
        </authorList>
    </citation>
    <scope>NUCLEOTIDE SEQUENCE</scope>
    <source>
        <strain evidence="3">Expedition CK06-06</strain>
    </source>
</reference>
<dbReference type="GO" id="GO:0042797">
    <property type="term" value="P:tRNA transcription by RNA polymerase III"/>
    <property type="evidence" value="ECO:0007669"/>
    <property type="project" value="TreeGrafter"/>
</dbReference>
<dbReference type="Pfam" id="PF01192">
    <property type="entry name" value="RNA_pol_Rpb6"/>
    <property type="match status" value="1"/>
</dbReference>
<dbReference type="InterPro" id="IPR020708">
    <property type="entry name" value="DNA-dir_RNA_polK_14-18kDa_CS"/>
</dbReference>
<dbReference type="InterPro" id="IPR036161">
    <property type="entry name" value="RPB6/omega-like_sf"/>
</dbReference>
<dbReference type="GO" id="GO:0006360">
    <property type="term" value="P:transcription by RNA polymerase I"/>
    <property type="evidence" value="ECO:0007669"/>
    <property type="project" value="TreeGrafter"/>
</dbReference>
<dbReference type="PANTHER" id="PTHR47227">
    <property type="entry name" value="DNA-DIRECTED RNA POLYMERASE SUBUNIT K"/>
    <property type="match status" value="1"/>
</dbReference>
<comment type="caution">
    <text evidence="3">The sequence shown here is derived from an EMBL/GenBank/DDBJ whole genome shotgun (WGS) entry which is preliminary data.</text>
</comment>
<proteinExistence type="inferred from homology"/>
<dbReference type="InterPro" id="IPR006111">
    <property type="entry name" value="Rpo6/Rpb6"/>
</dbReference>
<keyword evidence="1" id="KW-0240">DNA-directed RNA polymerase</keyword>
<dbReference type="SUPFAM" id="SSF63562">
    <property type="entry name" value="RPB6/omega subunit-like"/>
    <property type="match status" value="1"/>
</dbReference>
<dbReference type="GO" id="GO:0003899">
    <property type="term" value="F:DNA-directed RNA polymerase activity"/>
    <property type="evidence" value="ECO:0007669"/>
    <property type="project" value="InterPro"/>
</dbReference>
<evidence type="ECO:0000256" key="1">
    <source>
        <dbReference type="ARBA" id="ARBA00022478"/>
    </source>
</evidence>
<evidence type="ECO:0000256" key="2">
    <source>
        <dbReference type="ARBA" id="ARBA00023163"/>
    </source>
</evidence>
<dbReference type="PIRSF" id="PIRSF000778">
    <property type="entry name" value="RpoK/RPB6"/>
    <property type="match status" value="1"/>
</dbReference>
<evidence type="ECO:0008006" key="4">
    <source>
        <dbReference type="Google" id="ProtNLM"/>
    </source>
</evidence>
<name>X0UWI4_9ZZZZ</name>
<protein>
    <recommendedName>
        <fullName evidence="4">DNA-directed RNA polymerase</fullName>
    </recommendedName>
</protein>
<dbReference type="GO" id="GO:0006366">
    <property type="term" value="P:transcription by RNA polymerase II"/>
    <property type="evidence" value="ECO:0007669"/>
    <property type="project" value="TreeGrafter"/>
</dbReference>
<dbReference type="GO" id="GO:0000428">
    <property type="term" value="C:DNA-directed RNA polymerase complex"/>
    <property type="evidence" value="ECO:0007669"/>
    <property type="project" value="UniProtKB-KW"/>
</dbReference>
<dbReference type="Gene3D" id="3.90.940.10">
    <property type="match status" value="1"/>
</dbReference>
<organism evidence="3">
    <name type="scientific">marine sediment metagenome</name>
    <dbReference type="NCBI Taxonomy" id="412755"/>
    <lineage>
        <taxon>unclassified sequences</taxon>
        <taxon>metagenomes</taxon>
        <taxon>ecological metagenomes</taxon>
    </lineage>
</organism>
<keyword evidence="2" id="KW-0804">Transcription</keyword>
<dbReference type="PROSITE" id="PS01111">
    <property type="entry name" value="RNA_POL_K_14KD"/>
    <property type="match status" value="1"/>
</dbReference>
<sequence>MAKEKKDDPEVSKLTKYERARMVGSRALQISMGAPFLVKLSKKDLEKLRYNPLEIAKLELEKGVLPLAIRRTMPAKKG</sequence>
<accession>X0UWI4</accession>
<dbReference type="GO" id="GO:0003677">
    <property type="term" value="F:DNA binding"/>
    <property type="evidence" value="ECO:0007669"/>
    <property type="project" value="InterPro"/>
</dbReference>
<dbReference type="NCBIfam" id="NF002208">
    <property type="entry name" value="PRK01099.1-3"/>
    <property type="match status" value="1"/>
</dbReference>